<feature type="region of interest" description="Disordered" evidence="1">
    <location>
        <begin position="1"/>
        <end position="33"/>
    </location>
</feature>
<feature type="domain" description="Transposase IS701-like DDE" evidence="2">
    <location>
        <begin position="7"/>
        <end position="70"/>
    </location>
</feature>
<dbReference type="Pfam" id="PF13546">
    <property type="entry name" value="DDE_5"/>
    <property type="match status" value="1"/>
</dbReference>
<accession>A0ABW0D1V4</accession>
<reference evidence="4" key="1">
    <citation type="journal article" date="2019" name="Int. J. Syst. Evol. Microbiol.">
        <title>The Global Catalogue of Microorganisms (GCM) 10K type strain sequencing project: providing services to taxonomists for standard genome sequencing and annotation.</title>
        <authorList>
            <consortium name="The Broad Institute Genomics Platform"/>
            <consortium name="The Broad Institute Genome Sequencing Center for Infectious Disease"/>
            <person name="Wu L."/>
            <person name="Ma J."/>
        </authorList>
    </citation>
    <scope>NUCLEOTIDE SEQUENCE [LARGE SCALE GENOMIC DNA]</scope>
    <source>
        <strain evidence="4">CCM 8479</strain>
    </source>
</reference>
<dbReference type="EMBL" id="JBHSKL010000008">
    <property type="protein sequence ID" value="MFC5224323.1"/>
    <property type="molecule type" value="Genomic_DNA"/>
</dbReference>
<evidence type="ECO:0000313" key="3">
    <source>
        <dbReference type="EMBL" id="MFC5224323.1"/>
    </source>
</evidence>
<gene>
    <name evidence="3" type="ORF">ACFPN6_06825</name>
</gene>
<comment type="caution">
    <text evidence="3">The sequence shown here is derived from an EMBL/GenBank/DDBJ whole genome shotgun (WGS) entry which is preliminary data.</text>
</comment>
<evidence type="ECO:0000259" key="2">
    <source>
        <dbReference type="Pfam" id="PF13546"/>
    </source>
</evidence>
<organism evidence="3 4">
    <name type="scientific">Streptomyces fimbriatus</name>
    <dbReference type="NCBI Taxonomy" id="68197"/>
    <lineage>
        <taxon>Bacteria</taxon>
        <taxon>Bacillati</taxon>
        <taxon>Actinomycetota</taxon>
        <taxon>Actinomycetes</taxon>
        <taxon>Kitasatosporales</taxon>
        <taxon>Streptomycetaceae</taxon>
        <taxon>Streptomyces</taxon>
    </lineage>
</organism>
<dbReference type="Proteomes" id="UP001596156">
    <property type="component" value="Unassembled WGS sequence"/>
</dbReference>
<dbReference type="RefSeq" id="WP_344645779.1">
    <property type="nucleotide sequence ID" value="NZ_BAAASS010000020.1"/>
</dbReference>
<evidence type="ECO:0000256" key="1">
    <source>
        <dbReference type="SAM" id="MobiDB-lite"/>
    </source>
</evidence>
<protein>
    <submittedName>
        <fullName evidence="3">Transposase</fullName>
    </submittedName>
</protein>
<name>A0ABW0D1V4_STRFI</name>
<dbReference type="InterPro" id="IPR038721">
    <property type="entry name" value="IS701-like_DDE_dom"/>
</dbReference>
<feature type="compositionally biased region" description="Basic and acidic residues" evidence="1">
    <location>
        <begin position="1"/>
        <end position="26"/>
    </location>
</feature>
<sequence>MADRKSYPPEAWTRDRERCRTAKIPDGRGSPTKGELAKAIVTRCPAAGPPAEWVTADGVYGQERKFHWAGAKLSAIGFLDGDAPTRHRRALARRSPTRPEEIACYFACAPVTCTVADPARPAATAV</sequence>
<keyword evidence="4" id="KW-1185">Reference proteome</keyword>
<evidence type="ECO:0000313" key="4">
    <source>
        <dbReference type="Proteomes" id="UP001596156"/>
    </source>
</evidence>
<proteinExistence type="predicted"/>